<feature type="domain" description="Peptidase A1" evidence="6">
    <location>
        <begin position="89"/>
        <end position="379"/>
    </location>
</feature>
<keyword evidence="4" id="KW-0378">Hydrolase</keyword>
<keyword evidence="4 7" id="KW-0645">Protease</keyword>
<dbReference type="PROSITE" id="PS51767">
    <property type="entry name" value="PEPTIDASE_A1"/>
    <property type="match status" value="1"/>
</dbReference>
<dbReference type="InterPro" id="IPR001461">
    <property type="entry name" value="Aspartic_peptidase_A1"/>
</dbReference>
<dbReference type="GO" id="GO:0006508">
    <property type="term" value="P:proteolysis"/>
    <property type="evidence" value="ECO:0007669"/>
    <property type="project" value="UniProtKB-KW"/>
</dbReference>
<feature type="active site" evidence="3">
    <location>
        <position position="265"/>
    </location>
</feature>
<feature type="chain" id="PRO_5034153111" evidence="5">
    <location>
        <begin position="20"/>
        <end position="382"/>
    </location>
</feature>
<evidence type="ECO:0000256" key="1">
    <source>
        <dbReference type="ARBA" id="ARBA00007447"/>
    </source>
</evidence>
<dbReference type="GO" id="GO:0004190">
    <property type="term" value="F:aspartic-type endopeptidase activity"/>
    <property type="evidence" value="ECO:0007669"/>
    <property type="project" value="UniProtKB-KW"/>
</dbReference>
<proteinExistence type="inferred from homology"/>
<evidence type="ECO:0000259" key="6">
    <source>
        <dbReference type="PROSITE" id="PS51767"/>
    </source>
</evidence>
<dbReference type="Pfam" id="PF00026">
    <property type="entry name" value="Asp"/>
    <property type="match status" value="2"/>
</dbReference>
<evidence type="ECO:0000256" key="5">
    <source>
        <dbReference type="SAM" id="SignalP"/>
    </source>
</evidence>
<dbReference type="PANTHER" id="PTHR47966:SF51">
    <property type="entry name" value="BETA-SITE APP-CLEAVING ENZYME, ISOFORM A-RELATED"/>
    <property type="match status" value="1"/>
</dbReference>
<feature type="active site" evidence="3">
    <location>
        <position position="105"/>
    </location>
</feature>
<dbReference type="EMBL" id="JACAZH010000009">
    <property type="protein sequence ID" value="KAF7358802.1"/>
    <property type="molecule type" value="Genomic_DNA"/>
</dbReference>
<dbReference type="InterPro" id="IPR001969">
    <property type="entry name" value="Aspartic_peptidase_AS"/>
</dbReference>
<evidence type="ECO:0000256" key="2">
    <source>
        <dbReference type="ARBA" id="ARBA00022750"/>
    </source>
</evidence>
<dbReference type="PANTHER" id="PTHR47966">
    <property type="entry name" value="BETA-SITE APP-CLEAVING ENZYME, ISOFORM A-RELATED"/>
    <property type="match status" value="1"/>
</dbReference>
<organism evidence="7 8">
    <name type="scientific">Mycena sanguinolenta</name>
    <dbReference type="NCBI Taxonomy" id="230812"/>
    <lineage>
        <taxon>Eukaryota</taxon>
        <taxon>Fungi</taxon>
        <taxon>Dikarya</taxon>
        <taxon>Basidiomycota</taxon>
        <taxon>Agaricomycotina</taxon>
        <taxon>Agaricomycetes</taxon>
        <taxon>Agaricomycetidae</taxon>
        <taxon>Agaricales</taxon>
        <taxon>Marasmiineae</taxon>
        <taxon>Mycenaceae</taxon>
        <taxon>Mycena</taxon>
    </lineage>
</organism>
<keyword evidence="8" id="KW-1185">Reference proteome</keyword>
<keyword evidence="5" id="KW-0732">Signal</keyword>
<evidence type="ECO:0000313" key="8">
    <source>
        <dbReference type="Proteomes" id="UP000623467"/>
    </source>
</evidence>
<reference evidence="7" key="1">
    <citation type="submission" date="2020-05" db="EMBL/GenBank/DDBJ databases">
        <title>Mycena genomes resolve the evolution of fungal bioluminescence.</title>
        <authorList>
            <person name="Tsai I.J."/>
        </authorList>
    </citation>
    <scope>NUCLEOTIDE SEQUENCE</scope>
    <source>
        <strain evidence="7">160909Yilan</strain>
    </source>
</reference>
<dbReference type="OrthoDB" id="660550at2759"/>
<gene>
    <name evidence="7" type="ORF">MSAN_01219500</name>
</gene>
<feature type="signal peptide" evidence="5">
    <location>
        <begin position="1"/>
        <end position="19"/>
    </location>
</feature>
<comment type="similarity">
    <text evidence="1 4">Belongs to the peptidase A1 family.</text>
</comment>
<evidence type="ECO:0000256" key="4">
    <source>
        <dbReference type="RuleBase" id="RU000454"/>
    </source>
</evidence>
<sequence length="382" mass="39763">MVRLTCGSALLFLVCVVSARPQCAKGFCMVTEGGTSTPAVHSVPFYKKFSGKVKSIKTLLARDLARYKVDTVAARAVGEAPGTNNDFSYVAATKVGTQTFELLVDTGSSLTWVGAETRYTPGSTAVNTGKRFSVIYGDESTASGTEYTDTVVIGGLTIRNQSFGDATRSSGFNGVDGIIGFGPVDLTQGTVSGVTTVPTVMNNLFSQGTISTQVLGISFAPESGSDNDDTNGELTLGGTDPTKYSGSITWAPTTTASPYNRAVVDTGTTLIYIPTAAYNSFLTASGGHTDHAAGLASWTALPTHNFAFTIGGVSFSLTPSQFTVPTAQYADWGLPSGKFYGLIANGGTVAAGVNFILGQKFLENYYSVFDTTDSRVGFATGA</sequence>
<evidence type="ECO:0000313" key="7">
    <source>
        <dbReference type="EMBL" id="KAF7358802.1"/>
    </source>
</evidence>
<name>A0A8H6YGQ2_9AGAR</name>
<dbReference type="PRINTS" id="PR00792">
    <property type="entry name" value="PEPSIN"/>
</dbReference>
<dbReference type="AlphaFoldDB" id="A0A8H6YGQ2"/>
<keyword evidence="2 4" id="KW-0064">Aspartyl protease</keyword>
<dbReference type="CDD" id="cd05471">
    <property type="entry name" value="pepsin_like"/>
    <property type="match status" value="1"/>
</dbReference>
<dbReference type="SUPFAM" id="SSF50630">
    <property type="entry name" value="Acid proteases"/>
    <property type="match status" value="1"/>
</dbReference>
<dbReference type="Gene3D" id="2.40.70.10">
    <property type="entry name" value="Acid Proteases"/>
    <property type="match status" value="2"/>
</dbReference>
<dbReference type="InterPro" id="IPR021109">
    <property type="entry name" value="Peptidase_aspartic_dom_sf"/>
</dbReference>
<accession>A0A8H6YGQ2</accession>
<dbReference type="Proteomes" id="UP000623467">
    <property type="component" value="Unassembled WGS sequence"/>
</dbReference>
<dbReference type="PROSITE" id="PS00141">
    <property type="entry name" value="ASP_PROTEASE"/>
    <property type="match status" value="2"/>
</dbReference>
<dbReference type="InterPro" id="IPR034164">
    <property type="entry name" value="Pepsin-like_dom"/>
</dbReference>
<comment type="caution">
    <text evidence="7">The sequence shown here is derived from an EMBL/GenBank/DDBJ whole genome shotgun (WGS) entry which is preliminary data.</text>
</comment>
<evidence type="ECO:0000256" key="3">
    <source>
        <dbReference type="PIRSR" id="PIRSR601461-1"/>
    </source>
</evidence>
<dbReference type="InterPro" id="IPR033121">
    <property type="entry name" value="PEPTIDASE_A1"/>
</dbReference>
<protein>
    <submittedName>
        <fullName evidence="7">Acid protease</fullName>
    </submittedName>
</protein>